<gene>
    <name evidence="4" type="ORF">Q2T42_07410</name>
</gene>
<dbReference type="PANTHER" id="PTHR30483">
    <property type="entry name" value="LEUCINE-SPECIFIC-BINDING PROTEIN"/>
    <property type="match status" value="1"/>
</dbReference>
<dbReference type="CDD" id="cd06268">
    <property type="entry name" value="PBP1_ABC_transporter_LIVBP-like"/>
    <property type="match status" value="1"/>
</dbReference>
<dbReference type="Gene3D" id="3.40.50.2300">
    <property type="match status" value="2"/>
</dbReference>
<dbReference type="PANTHER" id="PTHR30483:SF6">
    <property type="entry name" value="PERIPLASMIC BINDING PROTEIN OF ABC TRANSPORTER FOR NATURAL AMINO ACIDS"/>
    <property type="match status" value="1"/>
</dbReference>
<proteinExistence type="inferred from homology"/>
<reference evidence="4" key="2">
    <citation type="submission" date="2023-07" db="EMBL/GenBank/DDBJ databases">
        <authorList>
            <person name="Bai X.-H."/>
            <person name="Wang H.-H."/>
            <person name="Wang J."/>
            <person name="Ma M.-Y."/>
            <person name="Hu H.-H."/>
            <person name="Song Z.-L."/>
            <person name="Ma H.-G."/>
            <person name="Fan Y."/>
            <person name="Du C.-Y."/>
            <person name="Xu J.-C."/>
        </authorList>
    </citation>
    <scope>NUCLEOTIDE SEQUENCE</scope>
    <source>
        <strain evidence="4">CZ1</strain>
    </source>
</reference>
<protein>
    <submittedName>
        <fullName evidence="4">ABC transporter substrate-binding protein</fullName>
    </submittedName>
</protein>
<keyword evidence="2" id="KW-0732">Signal</keyword>
<evidence type="ECO:0000256" key="2">
    <source>
        <dbReference type="ARBA" id="ARBA00022729"/>
    </source>
</evidence>
<dbReference type="InterPro" id="IPR028082">
    <property type="entry name" value="Peripla_BP_I"/>
</dbReference>
<name>A0AA96WZG2_LEPBY</name>
<accession>A0AA96WZG2</accession>
<dbReference type="InterPro" id="IPR028081">
    <property type="entry name" value="Leu-bd"/>
</dbReference>
<comment type="similarity">
    <text evidence="1">Belongs to the leucine-binding protein family.</text>
</comment>
<organism evidence="4">
    <name type="scientific">Leptolyngbya boryana CZ1</name>
    <dbReference type="NCBI Taxonomy" id="3060204"/>
    <lineage>
        <taxon>Bacteria</taxon>
        <taxon>Bacillati</taxon>
        <taxon>Cyanobacteriota</taxon>
        <taxon>Cyanophyceae</taxon>
        <taxon>Leptolyngbyales</taxon>
        <taxon>Leptolyngbyaceae</taxon>
        <taxon>Leptolyngbya group</taxon>
        <taxon>Leptolyngbya</taxon>
    </lineage>
</organism>
<evidence type="ECO:0000256" key="1">
    <source>
        <dbReference type="ARBA" id="ARBA00010062"/>
    </source>
</evidence>
<dbReference type="Pfam" id="PF13458">
    <property type="entry name" value="Peripla_BP_6"/>
    <property type="match status" value="1"/>
</dbReference>
<dbReference type="InterPro" id="IPR051010">
    <property type="entry name" value="BCAA_transport"/>
</dbReference>
<sequence>MTSIKPNKSVPPIVYIAALVLLVGVGFRSCNTSNSSSDSPVNLTHVENLTSSGDRAFFPKDGTLDKISAIAAYKSENYSQAELLFARSLQQKPNDPESWIYRNNTRAALNSKRSLAIAVSIPGDADANGSREILRGVAQAQTEINLSGGINGQALVVIIASDDNDVNTARSVASAFVNLPDIYGVVGHYASNITLETGDIYTNGELVTISPISSAVQLSNYSDYVFRTVPSDEIAARALTDYMTQTLKRKRAVIYFNSQSDYSKSLKGELSTAIALQGGQIVGEYDLANSSFSPNQSLEEVAQRGAEVILLASNTGSLDRALQVVQANNNRLPILGGDDVYSPKTLDVARAKGREMVLAVPWHILGTGSENFAQRSRKFWGGDVNWRTATAYDATQALSAALQQDPSRRGVQKALKHPNFSASGASRTIDFLPSGDRNAPVQLVKVVASERSENEFRFVPVPQGD</sequence>
<evidence type="ECO:0000259" key="3">
    <source>
        <dbReference type="Pfam" id="PF13458"/>
    </source>
</evidence>
<dbReference type="RefSeq" id="WP_316428243.1">
    <property type="nucleotide sequence ID" value="NZ_CP130144.1"/>
</dbReference>
<dbReference type="AlphaFoldDB" id="A0AA96WZG2"/>
<feature type="domain" description="Leucine-binding protein" evidence="3">
    <location>
        <begin position="128"/>
        <end position="447"/>
    </location>
</feature>
<dbReference type="SUPFAM" id="SSF53822">
    <property type="entry name" value="Periplasmic binding protein-like I"/>
    <property type="match status" value="1"/>
</dbReference>
<evidence type="ECO:0000313" key="4">
    <source>
        <dbReference type="EMBL" id="WNZ47658.1"/>
    </source>
</evidence>
<dbReference type="EMBL" id="CP130144">
    <property type="protein sequence ID" value="WNZ47658.1"/>
    <property type="molecule type" value="Genomic_DNA"/>
</dbReference>
<reference evidence="4" key="1">
    <citation type="journal article" date="2023" name="Plants (Basel)">
        <title>Genomic Analysis of Leptolyngbya boryana CZ1 Reveals Efficient Carbon Fixation Modules.</title>
        <authorList>
            <person name="Bai X."/>
            <person name="Wang H."/>
            <person name="Cheng W."/>
            <person name="Wang J."/>
            <person name="Ma M."/>
            <person name="Hu H."/>
            <person name="Song Z."/>
            <person name="Ma H."/>
            <person name="Fan Y."/>
            <person name="Du C."/>
            <person name="Xu J."/>
        </authorList>
    </citation>
    <scope>NUCLEOTIDE SEQUENCE</scope>
    <source>
        <strain evidence="4">CZ1</strain>
    </source>
</reference>